<evidence type="ECO:0000259" key="1">
    <source>
        <dbReference type="Pfam" id="PF18036"/>
    </source>
</evidence>
<feature type="non-terminal residue" evidence="2">
    <location>
        <position position="200"/>
    </location>
</feature>
<dbReference type="SUPFAM" id="SSF54236">
    <property type="entry name" value="Ubiquitin-like"/>
    <property type="match status" value="1"/>
</dbReference>
<proteinExistence type="predicted"/>
<evidence type="ECO:0000313" key="2">
    <source>
        <dbReference type="EMBL" id="NXG49802.1"/>
    </source>
</evidence>
<dbReference type="PANTHER" id="PTHR14942:SF0">
    <property type="entry name" value="U11_U12 SMALL NUCLEAR RIBONUCLEOPROTEIN 25 KDA PROTEIN"/>
    <property type="match status" value="1"/>
</dbReference>
<gene>
    <name evidence="2" type="primary">Snrnp25</name>
    <name evidence="2" type="ORF">PSIHAE_R08244</name>
</gene>
<feature type="domain" description="SNRNP25 ubiquitin-like" evidence="1">
    <location>
        <begin position="110"/>
        <end position="198"/>
    </location>
</feature>
<dbReference type="InterPro" id="IPR029071">
    <property type="entry name" value="Ubiquitin-like_domsf"/>
</dbReference>
<dbReference type="AlphaFoldDB" id="A0A7K9CD14"/>
<sequence>LPQPYLPRDVAHVGAGGAGEAVAARPFLGHQHIAAGRAEEQHRGTAGAGPPVPAAMAAEAEEELAHAEVLELFQEALARLVQDPLLCDLPPQVTAEEIGSQVALEYGQAMTVRVCKADGVIVPVVVVQNASVLDLKKALRRHIQLRQARQGGGQHLSWKYIWRTYHLTYNGEKLSDDRKKLREYGIRNRDEVSFIKKLRK</sequence>
<dbReference type="InterPro" id="IPR039690">
    <property type="entry name" value="SNRNP25"/>
</dbReference>
<name>A0A7K9CD14_9PICI</name>
<dbReference type="GO" id="GO:0005689">
    <property type="term" value="C:U12-type spliceosomal complex"/>
    <property type="evidence" value="ECO:0007669"/>
    <property type="project" value="TreeGrafter"/>
</dbReference>
<dbReference type="CDD" id="cd17058">
    <property type="entry name" value="Ubl_SNRNP25"/>
    <property type="match status" value="1"/>
</dbReference>
<dbReference type="EMBL" id="VWZI01016708">
    <property type="protein sequence ID" value="NXG49802.1"/>
    <property type="molecule type" value="Genomic_DNA"/>
</dbReference>
<dbReference type="OrthoDB" id="72819at2759"/>
<dbReference type="Pfam" id="PF18036">
    <property type="entry name" value="Ubiquitin_4"/>
    <property type="match status" value="1"/>
</dbReference>
<reference evidence="2 3" key="1">
    <citation type="submission" date="2019-09" db="EMBL/GenBank/DDBJ databases">
        <title>Bird 10,000 Genomes (B10K) Project - Family phase.</title>
        <authorList>
            <person name="Zhang G."/>
        </authorList>
    </citation>
    <scope>NUCLEOTIDE SEQUENCE [LARGE SCALE GENOMIC DNA]</scope>
    <source>
        <strain evidence="2">B10K-DU-001-24</strain>
        <tissue evidence="2">Muscle</tissue>
    </source>
</reference>
<dbReference type="InterPro" id="IPR040610">
    <property type="entry name" value="SNRNP25_ubiquitin"/>
</dbReference>
<organism evidence="2 3">
    <name type="scientific">Psilopogon haemacephalus</name>
    <name type="common">coppersmith barbet</name>
    <dbReference type="NCBI Taxonomy" id="2585815"/>
    <lineage>
        <taxon>Eukaryota</taxon>
        <taxon>Metazoa</taxon>
        <taxon>Chordata</taxon>
        <taxon>Craniata</taxon>
        <taxon>Vertebrata</taxon>
        <taxon>Euteleostomi</taxon>
        <taxon>Archelosauria</taxon>
        <taxon>Archosauria</taxon>
        <taxon>Dinosauria</taxon>
        <taxon>Saurischia</taxon>
        <taxon>Theropoda</taxon>
        <taxon>Coelurosauria</taxon>
        <taxon>Aves</taxon>
        <taxon>Neognathae</taxon>
        <taxon>Neoaves</taxon>
        <taxon>Telluraves</taxon>
        <taxon>Coraciimorphae</taxon>
        <taxon>Piciformes</taxon>
        <taxon>Megalaimidae</taxon>
        <taxon>Psilopogon</taxon>
    </lineage>
</organism>
<comment type="caution">
    <text evidence="2">The sequence shown here is derived from an EMBL/GenBank/DDBJ whole genome shotgun (WGS) entry which is preliminary data.</text>
</comment>
<protein>
    <submittedName>
        <fullName evidence="2">SNR25 protein</fullName>
    </submittedName>
</protein>
<evidence type="ECO:0000313" key="3">
    <source>
        <dbReference type="Proteomes" id="UP000574528"/>
    </source>
</evidence>
<feature type="non-terminal residue" evidence="2">
    <location>
        <position position="1"/>
    </location>
</feature>
<dbReference type="PANTHER" id="PTHR14942">
    <property type="entry name" value="U11/U12 SMALL NUCLEAR RIBONUCLEOPROTEIN 25 KDA PROTEIN"/>
    <property type="match status" value="1"/>
</dbReference>
<dbReference type="Gene3D" id="3.10.20.90">
    <property type="entry name" value="Phosphatidylinositol 3-kinase Catalytic Subunit, Chain A, domain 1"/>
    <property type="match status" value="1"/>
</dbReference>
<keyword evidence="3" id="KW-1185">Reference proteome</keyword>
<dbReference type="GO" id="GO:0000398">
    <property type="term" value="P:mRNA splicing, via spliceosome"/>
    <property type="evidence" value="ECO:0007669"/>
    <property type="project" value="InterPro"/>
</dbReference>
<accession>A0A7K9CD14</accession>
<dbReference type="Proteomes" id="UP000574528">
    <property type="component" value="Unassembled WGS sequence"/>
</dbReference>